<dbReference type="InParanoid" id="T0PMX8"/>
<dbReference type="OMA" id="VNTTNDF"/>
<sequence>LQWQNRWQPGITESITLENAIGLQQLVTVKNLAQGAGPWTTNLLFWIPLNDLTLAKYMNRSLVRGTSRFFDANLSASLPAKDLEVVQGVTAVAGQFFNQSALFRRLIGPFQTVDVLYQKAPSALTAAYEKGRQILLSVIAPTTTFALTPHAWRSVALYGGGNLMCPKMPRTSFVQQSFDFFDDCAKPKALTATLSPLTLVLARAATKNHSIAEICAVASPAAACVAAITAADQLLESFALDWNTSVANEIGLNIGLMQYATAANGSWVVLKQPLLEPSFAFF</sequence>
<reference evidence="1 2" key="1">
    <citation type="submission" date="2012-04" db="EMBL/GenBank/DDBJ databases">
        <title>The Genome Sequence of Saprolegnia declina VS20.</title>
        <authorList>
            <consortium name="The Broad Institute Genome Sequencing Platform"/>
            <person name="Russ C."/>
            <person name="Nusbaum C."/>
            <person name="Tyler B."/>
            <person name="van West P."/>
            <person name="Dieguez-Uribeondo J."/>
            <person name="de Bruijn I."/>
            <person name="Tripathy S."/>
            <person name="Jiang R."/>
            <person name="Young S.K."/>
            <person name="Zeng Q."/>
            <person name="Gargeya S."/>
            <person name="Fitzgerald M."/>
            <person name="Haas B."/>
            <person name="Abouelleil A."/>
            <person name="Alvarado L."/>
            <person name="Arachchi H.M."/>
            <person name="Berlin A."/>
            <person name="Chapman S.B."/>
            <person name="Goldberg J."/>
            <person name="Griggs A."/>
            <person name="Gujja S."/>
            <person name="Hansen M."/>
            <person name="Howarth C."/>
            <person name="Imamovic A."/>
            <person name="Larimer J."/>
            <person name="McCowen C."/>
            <person name="Montmayeur A."/>
            <person name="Murphy C."/>
            <person name="Neiman D."/>
            <person name="Pearson M."/>
            <person name="Priest M."/>
            <person name="Roberts A."/>
            <person name="Saif S."/>
            <person name="Shea T."/>
            <person name="Sisk P."/>
            <person name="Sykes S."/>
            <person name="Wortman J."/>
            <person name="Nusbaum C."/>
            <person name="Birren B."/>
        </authorList>
    </citation>
    <scope>NUCLEOTIDE SEQUENCE [LARGE SCALE GENOMIC DNA]</scope>
    <source>
        <strain evidence="1 2">VS20</strain>
    </source>
</reference>
<keyword evidence="2" id="KW-1185">Reference proteome</keyword>
<dbReference type="EMBL" id="JH767222">
    <property type="protein sequence ID" value="EQC26769.1"/>
    <property type="molecule type" value="Genomic_DNA"/>
</dbReference>
<accession>T0PMX8</accession>
<feature type="non-terminal residue" evidence="1">
    <location>
        <position position="1"/>
    </location>
</feature>
<dbReference type="Proteomes" id="UP000030762">
    <property type="component" value="Unassembled WGS sequence"/>
</dbReference>
<organism evidence="1 2">
    <name type="scientific">Saprolegnia diclina (strain VS20)</name>
    <dbReference type="NCBI Taxonomy" id="1156394"/>
    <lineage>
        <taxon>Eukaryota</taxon>
        <taxon>Sar</taxon>
        <taxon>Stramenopiles</taxon>
        <taxon>Oomycota</taxon>
        <taxon>Saprolegniomycetes</taxon>
        <taxon>Saprolegniales</taxon>
        <taxon>Saprolegniaceae</taxon>
        <taxon>Saprolegnia</taxon>
    </lineage>
</organism>
<proteinExistence type="predicted"/>
<feature type="non-terminal residue" evidence="1">
    <location>
        <position position="282"/>
    </location>
</feature>
<protein>
    <submittedName>
        <fullName evidence="1">Uncharacterized protein</fullName>
    </submittedName>
</protein>
<evidence type="ECO:0000313" key="2">
    <source>
        <dbReference type="Proteomes" id="UP000030762"/>
    </source>
</evidence>
<dbReference type="OrthoDB" id="10407947at2759"/>
<dbReference type="RefSeq" id="XP_008619812.1">
    <property type="nucleotide sequence ID" value="XM_008621590.1"/>
</dbReference>
<name>T0PMX8_SAPDV</name>
<dbReference type="VEuPathDB" id="FungiDB:SDRG_15419"/>
<dbReference type="GeneID" id="19956146"/>
<evidence type="ECO:0000313" key="1">
    <source>
        <dbReference type="EMBL" id="EQC26769.1"/>
    </source>
</evidence>
<gene>
    <name evidence="1" type="ORF">SDRG_15419</name>
</gene>
<dbReference type="AlphaFoldDB" id="T0PMX8"/>